<dbReference type="EMBL" id="WTYW01000001">
    <property type="protein sequence ID" value="MXO84757.1"/>
    <property type="molecule type" value="Genomic_DNA"/>
</dbReference>
<evidence type="ECO:0000313" key="1">
    <source>
        <dbReference type="EMBL" id="MXO84757.1"/>
    </source>
</evidence>
<gene>
    <name evidence="1" type="ORF">GRI38_01745</name>
</gene>
<sequence>MDSLAKTLADNDLSKISVTPEISSILSSSDALQTLRETTRALSELSAGIGTFGSLDSIRETTRALSTLSAGIGTFGSLDSIRETTRALSKSFAGIGASTKVTTNEIASPIVTSAALASIRASTEAVSEVSLAISNSIGSALMPVSNRAFSDLSDALGNSLELTSLRAFSPEVPSALKGVDELTLGQKDVFASVGFSNAAFRDLSEAVMGVAELFRRNDSAIRTAFAGIRADTIASTFLDEGLSHLVQAADRNDQKVGDRWIELIISWFDEVLANPVPSRSEVLGVLSFAFAVWAILFPSFTETDRANLNSVKNEVETNNEILRRLEQAEAAAVKALLADQAEKRNLKSVPRGEMRRAGNIRKSASGSADIIIRLSPESPLAVVDKDGRWLHIAYVDPITQDRGFGWVWAGSVEIYH</sequence>
<protein>
    <recommendedName>
        <fullName evidence="3">SH3 domain-containing protein</fullName>
    </recommendedName>
</protein>
<keyword evidence="2" id="KW-1185">Reference proteome</keyword>
<name>A0A844ZCN4_9SPHN</name>
<dbReference type="Proteomes" id="UP000433104">
    <property type="component" value="Unassembled WGS sequence"/>
</dbReference>
<evidence type="ECO:0000313" key="2">
    <source>
        <dbReference type="Proteomes" id="UP000433104"/>
    </source>
</evidence>
<dbReference type="Gene3D" id="2.30.30.40">
    <property type="entry name" value="SH3 Domains"/>
    <property type="match status" value="1"/>
</dbReference>
<reference evidence="1 2" key="1">
    <citation type="submission" date="2019-12" db="EMBL/GenBank/DDBJ databases">
        <title>Genomic-based taxomic classification of the family Erythrobacteraceae.</title>
        <authorList>
            <person name="Xu L."/>
        </authorList>
    </citation>
    <scope>NUCLEOTIDE SEQUENCE [LARGE SCALE GENOMIC DNA]</scope>
    <source>
        <strain evidence="1 2">MCCC 1A09962</strain>
    </source>
</reference>
<dbReference type="AlphaFoldDB" id="A0A844ZCN4"/>
<comment type="caution">
    <text evidence="1">The sequence shown here is derived from an EMBL/GenBank/DDBJ whole genome shotgun (WGS) entry which is preliminary data.</text>
</comment>
<dbReference type="RefSeq" id="WP_160681279.1">
    <property type="nucleotide sequence ID" value="NZ_WTYW01000001.1"/>
</dbReference>
<evidence type="ECO:0008006" key="3">
    <source>
        <dbReference type="Google" id="ProtNLM"/>
    </source>
</evidence>
<organism evidence="1 2">
    <name type="scientific">Parapontixanthobacter aurantiacus</name>
    <dbReference type="NCBI Taxonomy" id="1463599"/>
    <lineage>
        <taxon>Bacteria</taxon>
        <taxon>Pseudomonadati</taxon>
        <taxon>Pseudomonadota</taxon>
        <taxon>Alphaproteobacteria</taxon>
        <taxon>Sphingomonadales</taxon>
        <taxon>Erythrobacteraceae</taxon>
        <taxon>Parapontixanthobacter</taxon>
    </lineage>
</organism>
<accession>A0A844ZCN4</accession>
<proteinExistence type="predicted"/>